<evidence type="ECO:0000256" key="1">
    <source>
        <dbReference type="SAM" id="MobiDB-lite"/>
    </source>
</evidence>
<reference evidence="2" key="1">
    <citation type="submission" date="2021-06" db="EMBL/GenBank/DDBJ databases">
        <authorList>
            <person name="Hodson N. C."/>
            <person name="Mongue J. A."/>
            <person name="Jaron S. K."/>
        </authorList>
    </citation>
    <scope>NUCLEOTIDE SEQUENCE</scope>
</reference>
<protein>
    <submittedName>
        <fullName evidence="2">Uncharacterized protein</fullName>
    </submittedName>
</protein>
<name>A0A8J2NU43_9HEXA</name>
<comment type="caution">
    <text evidence="2">The sequence shown here is derived from an EMBL/GenBank/DDBJ whole genome shotgun (WGS) entry which is preliminary data.</text>
</comment>
<evidence type="ECO:0000313" key="3">
    <source>
        <dbReference type="Proteomes" id="UP000708208"/>
    </source>
</evidence>
<sequence length="151" mass="16293">MSGTQTNITIPDTHSSPPSSNTGTEESLEVAEDTSAQGVVYHIDNIDQSQFSSTAEEPTEVPPQIAGRASIPPVKIDGTQKMSHTPPPSNKMEETNETPPQIVDPVVVSSNEGVDEASRIRQIRKTMDEAAAHGLAHFKIVMNEFVDSKKL</sequence>
<accession>A0A8J2NU43</accession>
<feature type="compositionally biased region" description="Polar residues" evidence="1">
    <location>
        <begin position="1"/>
        <end position="25"/>
    </location>
</feature>
<dbReference type="EMBL" id="CAJVCH010076775">
    <property type="protein sequence ID" value="CAG7721083.1"/>
    <property type="molecule type" value="Genomic_DNA"/>
</dbReference>
<keyword evidence="3" id="KW-1185">Reference proteome</keyword>
<feature type="region of interest" description="Disordered" evidence="1">
    <location>
        <begin position="1"/>
        <end position="102"/>
    </location>
</feature>
<dbReference type="Proteomes" id="UP000708208">
    <property type="component" value="Unassembled WGS sequence"/>
</dbReference>
<gene>
    <name evidence="2" type="ORF">AFUS01_LOCUS10331</name>
</gene>
<feature type="compositionally biased region" description="Polar residues" evidence="1">
    <location>
        <begin position="46"/>
        <end position="56"/>
    </location>
</feature>
<proteinExistence type="predicted"/>
<evidence type="ECO:0000313" key="2">
    <source>
        <dbReference type="EMBL" id="CAG7721083.1"/>
    </source>
</evidence>
<organism evidence="2 3">
    <name type="scientific">Allacma fusca</name>
    <dbReference type="NCBI Taxonomy" id="39272"/>
    <lineage>
        <taxon>Eukaryota</taxon>
        <taxon>Metazoa</taxon>
        <taxon>Ecdysozoa</taxon>
        <taxon>Arthropoda</taxon>
        <taxon>Hexapoda</taxon>
        <taxon>Collembola</taxon>
        <taxon>Symphypleona</taxon>
        <taxon>Sminthuridae</taxon>
        <taxon>Allacma</taxon>
    </lineage>
</organism>
<dbReference type="AlphaFoldDB" id="A0A8J2NU43"/>